<dbReference type="EMBL" id="JABCUR010000014">
    <property type="protein sequence ID" value="NMW66010.1"/>
    <property type="molecule type" value="Genomic_DNA"/>
</dbReference>
<dbReference type="InterPro" id="IPR041657">
    <property type="entry name" value="HTH_17"/>
</dbReference>
<dbReference type="AlphaFoldDB" id="A0A7Y0U2X5"/>
<accession>A0A7Y0U2X5</accession>
<name>A0A7Y0U2X5_9ACTO</name>
<reference evidence="3 4" key="1">
    <citation type="submission" date="2020-04" db="EMBL/GenBank/DDBJ databases">
        <title>Antimicrobial susceptibility and clonality of vaginal-derived multi-drug resistant Mobiluncus isolates in China.</title>
        <authorList>
            <person name="Zhang X."/>
        </authorList>
    </citation>
    <scope>NUCLEOTIDE SEQUENCE [LARGE SCALE GENOMIC DNA]</scope>
    <source>
        <strain evidence="3 4">13</strain>
    </source>
</reference>
<dbReference type="Pfam" id="PF12728">
    <property type="entry name" value="HTH_17"/>
    <property type="match status" value="1"/>
</dbReference>
<gene>
    <name evidence="3" type="ORF">HHJ78_10990</name>
</gene>
<protein>
    <submittedName>
        <fullName evidence="3">Helix-turn-helix domain-containing protein</fullName>
    </submittedName>
</protein>
<comment type="caution">
    <text evidence="3">The sequence shown here is derived from an EMBL/GenBank/DDBJ whole genome shotgun (WGS) entry which is preliminary data.</text>
</comment>
<evidence type="ECO:0000256" key="1">
    <source>
        <dbReference type="SAM" id="MobiDB-lite"/>
    </source>
</evidence>
<proteinExistence type="predicted"/>
<organism evidence="3 4">
    <name type="scientific">Mobiluncus mulieris</name>
    <dbReference type="NCBI Taxonomy" id="2052"/>
    <lineage>
        <taxon>Bacteria</taxon>
        <taxon>Bacillati</taxon>
        <taxon>Actinomycetota</taxon>
        <taxon>Actinomycetes</taxon>
        <taxon>Actinomycetales</taxon>
        <taxon>Actinomycetaceae</taxon>
        <taxon>Mobiluncus</taxon>
    </lineage>
</organism>
<evidence type="ECO:0000313" key="3">
    <source>
        <dbReference type="EMBL" id="NMW66010.1"/>
    </source>
</evidence>
<feature type="compositionally biased region" description="Basic residues" evidence="1">
    <location>
        <begin position="72"/>
        <end position="82"/>
    </location>
</feature>
<dbReference type="NCBIfam" id="TIGR01764">
    <property type="entry name" value="excise"/>
    <property type="match status" value="1"/>
</dbReference>
<evidence type="ECO:0000259" key="2">
    <source>
        <dbReference type="Pfam" id="PF12728"/>
    </source>
</evidence>
<feature type="compositionally biased region" description="Pro residues" evidence="1">
    <location>
        <begin position="54"/>
        <end position="63"/>
    </location>
</feature>
<sequence>MTSQLIDVEAAAELLAVSKWTVYRAIDTGQIPAHRIGRHLRLDPGEILAATATKPPPPKPPTDPALRDLLRRTRPKKQHNQQ</sequence>
<feature type="region of interest" description="Disordered" evidence="1">
    <location>
        <begin position="46"/>
        <end position="82"/>
    </location>
</feature>
<dbReference type="InterPro" id="IPR010093">
    <property type="entry name" value="SinI_DNA-bd"/>
</dbReference>
<dbReference type="RefSeq" id="WP_169772508.1">
    <property type="nucleotide sequence ID" value="NZ_JABCUR010000014.1"/>
</dbReference>
<dbReference type="GO" id="GO:0003677">
    <property type="term" value="F:DNA binding"/>
    <property type="evidence" value="ECO:0007669"/>
    <property type="project" value="InterPro"/>
</dbReference>
<evidence type="ECO:0000313" key="4">
    <source>
        <dbReference type="Proteomes" id="UP000578252"/>
    </source>
</evidence>
<feature type="domain" description="Helix-turn-helix" evidence="2">
    <location>
        <begin position="6"/>
        <end position="49"/>
    </location>
</feature>
<dbReference type="Proteomes" id="UP000578252">
    <property type="component" value="Unassembled WGS sequence"/>
</dbReference>